<evidence type="ECO:0000256" key="5">
    <source>
        <dbReference type="ARBA" id="ARBA00022692"/>
    </source>
</evidence>
<feature type="chain" id="PRO_5002752882" evidence="13">
    <location>
        <begin position="29"/>
        <end position="847"/>
    </location>
</feature>
<evidence type="ECO:0000256" key="4">
    <source>
        <dbReference type="ARBA" id="ARBA00022496"/>
    </source>
</evidence>
<keyword evidence="15" id="KW-0675">Receptor</keyword>
<evidence type="ECO:0000256" key="3">
    <source>
        <dbReference type="ARBA" id="ARBA00022452"/>
    </source>
</evidence>
<dbReference type="SMART" id="SM00965">
    <property type="entry name" value="STN"/>
    <property type="match status" value="1"/>
</dbReference>
<evidence type="ECO:0000256" key="11">
    <source>
        <dbReference type="PROSITE-ProRule" id="PRU01360"/>
    </source>
</evidence>
<evidence type="ECO:0000256" key="2">
    <source>
        <dbReference type="ARBA" id="ARBA00022448"/>
    </source>
</evidence>
<keyword evidence="10 11" id="KW-0998">Cell outer membrane</keyword>
<comment type="subcellular location">
    <subcellularLocation>
        <location evidence="1 11">Cell outer membrane</location>
        <topology evidence="1 11">Multi-pass membrane protein</topology>
    </subcellularLocation>
</comment>
<feature type="domain" description="Secretin/TonB short N-terminal" evidence="14">
    <location>
        <begin position="57"/>
        <end position="107"/>
    </location>
</feature>
<dbReference type="Pfam" id="PF07715">
    <property type="entry name" value="Plug"/>
    <property type="match status" value="1"/>
</dbReference>
<dbReference type="STRING" id="366602.Caul_2647"/>
<keyword evidence="9 11" id="KW-0472">Membrane</keyword>
<dbReference type="InterPro" id="IPR039426">
    <property type="entry name" value="TonB-dep_rcpt-like"/>
</dbReference>
<evidence type="ECO:0000259" key="14">
    <source>
        <dbReference type="SMART" id="SM00965"/>
    </source>
</evidence>
<dbReference type="PANTHER" id="PTHR32552">
    <property type="entry name" value="FERRICHROME IRON RECEPTOR-RELATED"/>
    <property type="match status" value="1"/>
</dbReference>
<keyword evidence="7" id="KW-0406">Ion transport</keyword>
<dbReference type="SUPFAM" id="SSF56935">
    <property type="entry name" value="Porins"/>
    <property type="match status" value="1"/>
</dbReference>
<dbReference type="Gene3D" id="2.40.170.20">
    <property type="entry name" value="TonB-dependent receptor, beta-barrel domain"/>
    <property type="match status" value="1"/>
</dbReference>
<accession>B0SXI9</accession>
<keyword evidence="13" id="KW-0732">Signal</keyword>
<dbReference type="EMBL" id="CP000927">
    <property type="protein sequence ID" value="ABZ71774.1"/>
    <property type="molecule type" value="Genomic_DNA"/>
</dbReference>
<name>B0SXI9_CAUSK</name>
<evidence type="ECO:0000256" key="8">
    <source>
        <dbReference type="ARBA" id="ARBA00023077"/>
    </source>
</evidence>
<evidence type="ECO:0000256" key="9">
    <source>
        <dbReference type="ARBA" id="ARBA00023136"/>
    </source>
</evidence>
<reference evidence="15" key="1">
    <citation type="submission" date="2008-01" db="EMBL/GenBank/DDBJ databases">
        <title>Complete sequence of chromosome of Caulobacter sp. K31.</title>
        <authorList>
            <consortium name="US DOE Joint Genome Institute"/>
            <person name="Copeland A."/>
            <person name="Lucas S."/>
            <person name="Lapidus A."/>
            <person name="Barry K."/>
            <person name="Glavina del Rio T."/>
            <person name="Dalin E."/>
            <person name="Tice H."/>
            <person name="Pitluck S."/>
            <person name="Bruce D."/>
            <person name="Goodwin L."/>
            <person name="Thompson L.S."/>
            <person name="Brettin T."/>
            <person name="Detter J.C."/>
            <person name="Han C."/>
            <person name="Schmutz J."/>
            <person name="Larimer F."/>
            <person name="Land M."/>
            <person name="Hauser L."/>
            <person name="Kyrpides N."/>
            <person name="Kim E."/>
            <person name="Stephens C."/>
            <person name="Richardson P."/>
        </authorList>
    </citation>
    <scope>NUCLEOTIDE SEQUENCE [LARGE SCALE GENOMIC DNA]</scope>
    <source>
        <strain evidence="15">K31</strain>
    </source>
</reference>
<evidence type="ECO:0000256" key="6">
    <source>
        <dbReference type="ARBA" id="ARBA00023004"/>
    </source>
</evidence>
<evidence type="ECO:0000256" key="1">
    <source>
        <dbReference type="ARBA" id="ARBA00004571"/>
    </source>
</evidence>
<dbReference type="AlphaFoldDB" id="B0SXI9"/>
<sequence length="847" mass="91561" precursor="true">MRLGAVAAMLCATSCPIVWLGVPAQAEAASVAAATRFDIPAQPLSKALNQLALQSNREILFSPRLTVGRRSLPLKGAFTAEEALARLLSGSGLTVRLEGRSFLIQQAPAPPPPQRLLSPPETAPAQDMPLESVVVTALKRDSELQKTPVSMTVLSGEKLSRLGMVDLEQAAPLLPGLKLISTAFGRRLVLRGVYGAGEATTGLYYDETPMTGPVGTTADPGVMSPELALVDIDRIELLRGPQGTLYGSGSMGGALRVLFRHPDLNETEGFVSANATSLAHGGQAGAVTAAFNAVLAPGVLAVRLTAYDLKTPGLIDNIRLGLSDVDSSEVKGARLGLRWQISDRLSLLLSGTSQDTHRDDISAWHDIAGPWRTRHAARAPFDGDIDLASATLHWEGDAVDVIATASRYRWRLTRRSDYSGVLLGERDSASGCKRYYVLSGTCDASQQQGYAGYVDSLYPAILYQPATLTSSIQEIRASSIRESPISWTVGVYNEVRNDHIDSQVPHVDPLTGAVQQPVILIGRRSIDNHLSQSAVFGEISYDPAPATRFTLGARRFDYIKRDSGEVQVPNVVSGTWADYMIDARTPERGWSFKALGSQQITPDILGYAQVSQGFRPGGVNVVPGLADNLAPYRSDHLTNYEVGLKTQSADRRFTANSAVYQIDWRDMQYSAQTQNRAFSFLTNIGASRIRGVESEFTARRLWGWDAAASATFTDARLTADQITNTAIGLGRKGDRLPVVPKFATAASIERQWPLTGTLEGRFRIDAAYTGTSRSAFNMGNADYLKMGGYATFGVSFGVEHANWRADLALDNLLDRAGRASAQRNTSGPIDYYGIPPRTLRITLERGF</sequence>
<dbReference type="OrthoDB" id="9760333at2"/>
<gene>
    <name evidence="15" type="ordered locus">Caul_2647</name>
</gene>
<dbReference type="GO" id="GO:0009279">
    <property type="term" value="C:cell outer membrane"/>
    <property type="evidence" value="ECO:0007669"/>
    <property type="project" value="UniProtKB-SubCell"/>
</dbReference>
<dbReference type="PANTHER" id="PTHR32552:SF81">
    <property type="entry name" value="TONB-DEPENDENT OUTER MEMBRANE RECEPTOR"/>
    <property type="match status" value="1"/>
</dbReference>
<dbReference type="Pfam" id="PF07660">
    <property type="entry name" value="STN"/>
    <property type="match status" value="1"/>
</dbReference>
<dbReference type="InterPro" id="IPR011662">
    <property type="entry name" value="Secretin/TonB_short_N"/>
</dbReference>
<dbReference type="InterPro" id="IPR036942">
    <property type="entry name" value="Beta-barrel_TonB_sf"/>
</dbReference>
<keyword evidence="8" id="KW-0798">TonB box</keyword>
<dbReference type="KEGG" id="cak:Caul_2647"/>
<keyword evidence="4" id="KW-0410">Iron transport</keyword>
<evidence type="ECO:0000256" key="7">
    <source>
        <dbReference type="ARBA" id="ARBA00023065"/>
    </source>
</evidence>
<organism evidence="15">
    <name type="scientific">Caulobacter sp. (strain K31)</name>
    <dbReference type="NCBI Taxonomy" id="366602"/>
    <lineage>
        <taxon>Bacteria</taxon>
        <taxon>Pseudomonadati</taxon>
        <taxon>Pseudomonadota</taxon>
        <taxon>Alphaproteobacteria</taxon>
        <taxon>Caulobacterales</taxon>
        <taxon>Caulobacteraceae</taxon>
        <taxon>Caulobacter</taxon>
    </lineage>
</organism>
<keyword evidence="5 11" id="KW-0812">Transmembrane</keyword>
<evidence type="ECO:0000256" key="10">
    <source>
        <dbReference type="ARBA" id="ARBA00023237"/>
    </source>
</evidence>
<comment type="similarity">
    <text evidence="11">Belongs to the TonB-dependent receptor family.</text>
</comment>
<evidence type="ECO:0000256" key="12">
    <source>
        <dbReference type="SAM" id="MobiDB-lite"/>
    </source>
</evidence>
<dbReference type="PROSITE" id="PS52016">
    <property type="entry name" value="TONB_DEPENDENT_REC_3"/>
    <property type="match status" value="1"/>
</dbReference>
<keyword evidence="2 11" id="KW-0813">Transport</keyword>
<dbReference type="InterPro" id="IPR012910">
    <property type="entry name" value="Plug_dom"/>
</dbReference>
<feature type="region of interest" description="Disordered" evidence="12">
    <location>
        <begin position="106"/>
        <end position="125"/>
    </location>
</feature>
<evidence type="ECO:0000256" key="13">
    <source>
        <dbReference type="SAM" id="SignalP"/>
    </source>
</evidence>
<dbReference type="HOGENOM" id="CLU_008287_15_1_5"/>
<dbReference type="eggNOG" id="COG4771">
    <property type="taxonomic scope" value="Bacteria"/>
</dbReference>
<dbReference type="GO" id="GO:0006826">
    <property type="term" value="P:iron ion transport"/>
    <property type="evidence" value="ECO:0007669"/>
    <property type="project" value="UniProtKB-KW"/>
</dbReference>
<dbReference type="Gene3D" id="3.55.50.30">
    <property type="match status" value="1"/>
</dbReference>
<evidence type="ECO:0000313" key="15">
    <source>
        <dbReference type="EMBL" id="ABZ71774.1"/>
    </source>
</evidence>
<protein>
    <submittedName>
        <fullName evidence="15">TonB-dependent receptor</fullName>
    </submittedName>
</protein>
<feature type="signal peptide" evidence="13">
    <location>
        <begin position="1"/>
        <end position="28"/>
    </location>
</feature>
<keyword evidence="3 11" id="KW-1134">Transmembrane beta strand</keyword>
<proteinExistence type="inferred from homology"/>
<keyword evidence="6" id="KW-0408">Iron</keyword>